<gene>
    <name evidence="1" type="ORF">A2934_05665</name>
</gene>
<dbReference type="Gene3D" id="3.30.1490.300">
    <property type="match status" value="1"/>
</dbReference>
<proteinExistence type="predicted"/>
<dbReference type="EMBL" id="MHQO01000025">
    <property type="protein sequence ID" value="OHA06686.1"/>
    <property type="molecule type" value="Genomic_DNA"/>
</dbReference>
<evidence type="ECO:0000313" key="1">
    <source>
        <dbReference type="EMBL" id="OHA06686.1"/>
    </source>
</evidence>
<protein>
    <recommendedName>
        <fullName evidence="3">SHS2 domain-containing protein</fullName>
    </recommendedName>
</protein>
<evidence type="ECO:0000313" key="2">
    <source>
        <dbReference type="Proteomes" id="UP000177982"/>
    </source>
</evidence>
<dbReference type="InterPro" id="IPR050696">
    <property type="entry name" value="FtsA/MreB"/>
</dbReference>
<reference evidence="1 2" key="1">
    <citation type="journal article" date="2016" name="Nat. Commun.">
        <title>Thousands of microbial genomes shed light on interconnected biogeochemical processes in an aquifer system.</title>
        <authorList>
            <person name="Anantharaman K."/>
            <person name="Brown C.T."/>
            <person name="Hug L.A."/>
            <person name="Sharon I."/>
            <person name="Castelle C.J."/>
            <person name="Probst A.J."/>
            <person name="Thomas B.C."/>
            <person name="Singh A."/>
            <person name="Wilkins M.J."/>
            <person name="Karaoz U."/>
            <person name="Brodie E.L."/>
            <person name="Williams K.H."/>
            <person name="Hubbard S.S."/>
            <person name="Banfield J.F."/>
        </authorList>
    </citation>
    <scope>NUCLEOTIDE SEQUENCE [LARGE SCALE GENOMIC DNA]</scope>
</reference>
<dbReference type="PANTHER" id="PTHR32432:SF3">
    <property type="entry name" value="ETHANOLAMINE UTILIZATION PROTEIN EUTJ"/>
    <property type="match status" value="1"/>
</dbReference>
<dbReference type="InterPro" id="IPR043129">
    <property type="entry name" value="ATPase_NBD"/>
</dbReference>
<dbReference type="Gene3D" id="3.30.420.40">
    <property type="match status" value="2"/>
</dbReference>
<dbReference type="AlphaFoldDB" id="A0A1G2L4U0"/>
<evidence type="ECO:0008006" key="3">
    <source>
        <dbReference type="Google" id="ProtNLM"/>
    </source>
</evidence>
<name>A0A1G2L4U0_9BACT</name>
<dbReference type="PANTHER" id="PTHR32432">
    <property type="entry name" value="CELL DIVISION PROTEIN FTSA-RELATED"/>
    <property type="match status" value="1"/>
</dbReference>
<dbReference type="Proteomes" id="UP000177982">
    <property type="component" value="Unassembled WGS sequence"/>
</dbReference>
<comment type="caution">
    <text evidence="1">The sequence shown here is derived from an EMBL/GenBank/DDBJ whole genome shotgun (WGS) entry which is preliminary data.</text>
</comment>
<dbReference type="SUPFAM" id="SSF53067">
    <property type="entry name" value="Actin-like ATPase domain"/>
    <property type="match status" value="1"/>
</dbReference>
<sequence>MEIMALRDIFRNFFPKAAPDIRVAIDIGSMSIKTVLFEKRGQNLIIIKKMVSQYPLREEPADLIKFINSYIREELFQIIKELHRVPSKVVAGVSGDFLENSIHSIKAGRPHKNKQLTETEVGEIFMKGRDDFSSGNSDSVLIDSFPLRTLVNGYEIKDLSGDIQGDSVEILIFASYMKKAHWDQFKTIKDVLGGIPLRFVSNQFVNAFSLPKILKVSDAFFVDVGAKATEMSLVEGERIRTIHRFPIGGYHFTKIVSDALGVGYIEADNIKRQYEDQVLPASVSAKIKGAFEKGIRGWKDEFVASISSNAHFILPASVYAFGGGLYISEIQDFLKEGEWTAGVSWREKTAVSFLSAEKISHNMLDITKLSGFNEVSFLSLIYYSYVLD</sequence>
<organism evidence="1 2">
    <name type="scientific">Candidatus Sungbacteria bacterium RIFCSPLOWO2_01_FULL_47_10</name>
    <dbReference type="NCBI Taxonomy" id="1802276"/>
    <lineage>
        <taxon>Bacteria</taxon>
        <taxon>Candidatus Sungiibacteriota</taxon>
    </lineage>
</organism>
<accession>A0A1G2L4U0</accession>